<feature type="transmembrane region" description="Helical" evidence="9">
    <location>
        <begin position="882"/>
        <end position="904"/>
    </location>
</feature>
<feature type="domain" description="ABC transmembrane type-1" evidence="11">
    <location>
        <begin position="204"/>
        <end position="510"/>
    </location>
</feature>
<feature type="domain" description="ABC transporter" evidence="10">
    <location>
        <begin position="1238"/>
        <end position="1477"/>
    </location>
</feature>
<dbReference type="GO" id="GO:0005524">
    <property type="term" value="F:ATP binding"/>
    <property type="evidence" value="ECO:0007669"/>
    <property type="project" value="UniProtKB-KW"/>
</dbReference>
<keyword evidence="3 9" id="KW-0812">Transmembrane</keyword>
<feature type="domain" description="ABC transporter" evidence="10">
    <location>
        <begin position="545"/>
        <end position="803"/>
    </location>
</feature>
<sequence length="1491" mass="163690">MGCECGNNLVNNMNMMSGSISNAGVSARRSPSHLITLLVLALCIAVPTTAFATPVERASVFPLHSTKAVVSETTTRQRHWKDGEYNNNASLASRLVFNYVAPLLDIAAQRRLETDDAFHVPDNKSMERVVTRLEQIYKDCRERSQREIMQQQQESTATDLSSKRSSRWTLKSLIPFKKPSDQFSASETRVLSIALLKSQKDTLVLTGILRLLNTIVQAFPALLIARLLRQIESGNSIPPSQPLISALSLVSVLSVKMVVENQYFHNVVKCACEVRGSLSGMIFDKSLRLSRGVGDRKLSSTGDEVGSNHKKKAKAKKKMAMYGSGGALNLMQSDAAIIEGLTMQLHTLWDGLLQISIYIALLYRYLGTPVIWGLSVLLATIPINAMILRILNRLNRRETEAKDARMKKTTESISNMQLLKLQSWESIFARDIENFREEELKRLTKRGAVRALNQAISFAVPTITLVATLFAYARMGKPIVASTIFTAISLFNQLRFPLLFYPMLIDSMANGKNSLRRISSYLAQEEIAPYLERYPKQLDGGRIEMRNGNFAWAAGSESDKEDVHTPRVPALIDANISVVTGEIVAVVGEVGSGKSALCKALIGELNPAPKTIFDKNMQHTEGVPRVIVQGSIAYCAQEAWLSKGTIRESVVFGREYDEKKYLRAIWAAGLDDDIVSTNFSAKKRATKAMLTHDTDVGEDGSNLSGGQRARVALARALYDENAGVYILDDVLSSLDSSVGSTVFERVSSRLRQQKAAAIFVTNDPNLPRRCDKVILMGSQGASPGSRIVDVGSYDDLISRGHDLSTIVHPEEEDSDSDEDNGDVAYAAADDSVLHLQNDMQHDAKNTAPQPNEQAQLSLSSSQQKLISTDDSMLTGAIPLRTYAAYFKSVTSPLLILAAVASYFVSNGSQFFQQMVIARWTDSSPGAMASVSSEYLNKLVYTAVAVAVSMYFRSYLTMRVGVRASKSLHRKMLKSIFEAPLSFFSTTPSGQLLTRFGKELDVVDRSLPDVVASVMYCVLQILFSTLALTGVVTPLMAFPLCLVGLVYSKVTGRFRPAARDLKRCESKSRSPIYTHFREALRGAETIRSFAGGREFWSGKHRYLEDRNLSVFYSVKALDRWLSVRLESLGNVVVFTAAVASIFLTRNGHLKSGSAGWGLTQALSITGLLTWAVRVLTDMETQFMSVERVVELTNLNSTASKSLKVVNQSHIPDASEEIVSLTPSSEATLLKSGWPWNGHVEFKNVTMRYTPFSQPVLQEVSVDIPAGTTVGIVGRTGSGKSSLLLTLFRLVEIEGAGSITIDGVDIRSLSPHGLRESLSIIPQSPTLFSGTLMYNLDASGRASADEAWSALEAASTELSRQFRESGTGLDTMISEGGENLSLGQRQLICLARALLKRSKILVLDEATSSVDTKTDGQVQETIRREFVQKGVTVITVAHRLDTVLGYDNIIVLDAGKIVEMGAPDELLKLQGGYLRRLASLDRQNRQKGGKQLL</sequence>
<keyword evidence="6" id="KW-0067">ATP-binding</keyword>
<evidence type="ECO:0000256" key="2">
    <source>
        <dbReference type="ARBA" id="ARBA00022448"/>
    </source>
</evidence>
<dbReference type="SUPFAM" id="SSF90123">
    <property type="entry name" value="ABC transporter transmembrane region"/>
    <property type="match status" value="2"/>
</dbReference>
<feature type="transmembrane region" description="Helical" evidence="9">
    <location>
        <begin position="371"/>
        <end position="391"/>
    </location>
</feature>
<gene>
    <name evidence="12" type="ORF">ACHAWU_000972</name>
</gene>
<evidence type="ECO:0000256" key="5">
    <source>
        <dbReference type="ARBA" id="ARBA00022741"/>
    </source>
</evidence>
<dbReference type="GO" id="GO:0016020">
    <property type="term" value="C:membrane"/>
    <property type="evidence" value="ECO:0007669"/>
    <property type="project" value="UniProtKB-SubCell"/>
</dbReference>
<reference evidence="12 13" key="1">
    <citation type="submission" date="2024-10" db="EMBL/GenBank/DDBJ databases">
        <title>Updated reference genomes for cyclostephanoid diatoms.</title>
        <authorList>
            <person name="Roberts W.R."/>
            <person name="Alverson A.J."/>
        </authorList>
    </citation>
    <scope>NUCLEOTIDE SEQUENCE [LARGE SCALE GENOMIC DNA]</scope>
    <source>
        <strain evidence="12 13">AJA232-27</strain>
    </source>
</reference>
<keyword evidence="7 9" id="KW-1133">Transmembrane helix</keyword>
<feature type="transmembrane region" description="Helical" evidence="9">
    <location>
        <begin position="451"/>
        <end position="473"/>
    </location>
</feature>
<evidence type="ECO:0000259" key="10">
    <source>
        <dbReference type="PROSITE" id="PS50893"/>
    </source>
</evidence>
<dbReference type="CDD" id="cd03244">
    <property type="entry name" value="ABCC_MRP_domain2"/>
    <property type="match status" value="1"/>
</dbReference>
<dbReference type="InterPro" id="IPR036640">
    <property type="entry name" value="ABC1_TM_sf"/>
</dbReference>
<dbReference type="SMART" id="SM00382">
    <property type="entry name" value="AAA"/>
    <property type="match status" value="2"/>
</dbReference>
<dbReference type="InterPro" id="IPR003439">
    <property type="entry name" value="ABC_transporter-like_ATP-bd"/>
</dbReference>
<dbReference type="EMBL" id="JALLBG020000130">
    <property type="protein sequence ID" value="KAL3762825.1"/>
    <property type="molecule type" value="Genomic_DNA"/>
</dbReference>
<proteinExistence type="predicted"/>
<dbReference type="FunFam" id="3.40.50.300:FF:000838">
    <property type="entry name" value="ABC multidrug transporter (Eurofung)"/>
    <property type="match status" value="1"/>
</dbReference>
<feature type="transmembrane region" description="Helical" evidence="9">
    <location>
        <begin position="938"/>
        <end position="955"/>
    </location>
</feature>
<dbReference type="PROSITE" id="PS00211">
    <property type="entry name" value="ABC_TRANSPORTER_1"/>
    <property type="match status" value="2"/>
</dbReference>
<feature type="transmembrane region" description="Helical" evidence="9">
    <location>
        <begin position="479"/>
        <end position="501"/>
    </location>
</feature>
<evidence type="ECO:0000256" key="9">
    <source>
        <dbReference type="SAM" id="Phobius"/>
    </source>
</evidence>
<dbReference type="FunFam" id="1.20.1560.10:FF:000013">
    <property type="entry name" value="ABC transporter C family member 2"/>
    <property type="match status" value="1"/>
</dbReference>
<organism evidence="12 13">
    <name type="scientific">Discostella pseudostelligera</name>
    <dbReference type="NCBI Taxonomy" id="259834"/>
    <lineage>
        <taxon>Eukaryota</taxon>
        <taxon>Sar</taxon>
        <taxon>Stramenopiles</taxon>
        <taxon>Ochrophyta</taxon>
        <taxon>Bacillariophyta</taxon>
        <taxon>Coscinodiscophyceae</taxon>
        <taxon>Thalassiosirophycidae</taxon>
        <taxon>Stephanodiscales</taxon>
        <taxon>Stephanodiscaceae</taxon>
        <taxon>Discostella</taxon>
    </lineage>
</organism>
<dbReference type="PROSITE" id="PS50893">
    <property type="entry name" value="ABC_TRANSPORTER_2"/>
    <property type="match status" value="2"/>
</dbReference>
<evidence type="ECO:0000256" key="4">
    <source>
        <dbReference type="ARBA" id="ARBA00022737"/>
    </source>
</evidence>
<accession>A0ABD3MQR1</accession>
<dbReference type="SUPFAM" id="SSF52540">
    <property type="entry name" value="P-loop containing nucleoside triphosphate hydrolases"/>
    <property type="match status" value="2"/>
</dbReference>
<keyword evidence="13" id="KW-1185">Reference proteome</keyword>
<evidence type="ECO:0000256" key="7">
    <source>
        <dbReference type="ARBA" id="ARBA00022989"/>
    </source>
</evidence>
<evidence type="ECO:0000256" key="8">
    <source>
        <dbReference type="ARBA" id="ARBA00023136"/>
    </source>
</evidence>
<feature type="domain" description="ABC transmembrane type-1" evidence="11">
    <location>
        <begin position="896"/>
        <end position="1179"/>
    </location>
</feature>
<dbReference type="InterPro" id="IPR050173">
    <property type="entry name" value="ABC_transporter_C-like"/>
</dbReference>
<dbReference type="Pfam" id="PF00664">
    <property type="entry name" value="ABC_membrane"/>
    <property type="match status" value="2"/>
</dbReference>
<dbReference type="InterPro" id="IPR017871">
    <property type="entry name" value="ABC_transporter-like_CS"/>
</dbReference>
<dbReference type="InterPro" id="IPR044726">
    <property type="entry name" value="ABCC_6TM_D2"/>
</dbReference>
<dbReference type="Gene3D" id="1.20.1560.10">
    <property type="entry name" value="ABC transporter type 1, transmembrane domain"/>
    <property type="match status" value="2"/>
</dbReference>
<dbReference type="CDD" id="cd18579">
    <property type="entry name" value="ABC_6TM_ABCC_D1"/>
    <property type="match status" value="1"/>
</dbReference>
<dbReference type="PROSITE" id="PS50929">
    <property type="entry name" value="ABC_TM1F"/>
    <property type="match status" value="2"/>
</dbReference>
<comment type="subcellular location">
    <subcellularLocation>
        <location evidence="1">Membrane</location>
        <topology evidence="1">Multi-pass membrane protein</topology>
    </subcellularLocation>
</comment>
<evidence type="ECO:0000313" key="12">
    <source>
        <dbReference type="EMBL" id="KAL3762825.1"/>
    </source>
</evidence>
<keyword evidence="8 9" id="KW-0472">Membrane</keyword>
<keyword evidence="5" id="KW-0547">Nucleotide-binding</keyword>
<evidence type="ECO:0000256" key="1">
    <source>
        <dbReference type="ARBA" id="ARBA00004141"/>
    </source>
</evidence>
<dbReference type="InterPro" id="IPR027417">
    <property type="entry name" value="P-loop_NTPase"/>
</dbReference>
<dbReference type="InterPro" id="IPR044746">
    <property type="entry name" value="ABCC_6TM_D1"/>
</dbReference>
<dbReference type="InterPro" id="IPR003593">
    <property type="entry name" value="AAA+_ATPase"/>
</dbReference>
<evidence type="ECO:0000256" key="6">
    <source>
        <dbReference type="ARBA" id="ARBA00022840"/>
    </source>
</evidence>
<dbReference type="InterPro" id="IPR011527">
    <property type="entry name" value="ABC1_TM_dom"/>
</dbReference>
<protein>
    <submittedName>
        <fullName evidence="12">Uncharacterized protein</fullName>
    </submittedName>
</protein>
<dbReference type="Pfam" id="PF00005">
    <property type="entry name" value="ABC_tran"/>
    <property type="match status" value="2"/>
</dbReference>
<evidence type="ECO:0000259" key="11">
    <source>
        <dbReference type="PROSITE" id="PS50929"/>
    </source>
</evidence>
<evidence type="ECO:0000313" key="13">
    <source>
        <dbReference type="Proteomes" id="UP001530293"/>
    </source>
</evidence>
<feature type="transmembrane region" description="Helical" evidence="9">
    <location>
        <begin position="1012"/>
        <end position="1045"/>
    </location>
</feature>
<keyword evidence="2" id="KW-0813">Transport</keyword>
<evidence type="ECO:0000256" key="3">
    <source>
        <dbReference type="ARBA" id="ARBA00022692"/>
    </source>
</evidence>
<dbReference type="PANTHER" id="PTHR24223">
    <property type="entry name" value="ATP-BINDING CASSETTE SUB-FAMILY C"/>
    <property type="match status" value="1"/>
</dbReference>
<dbReference type="Proteomes" id="UP001530293">
    <property type="component" value="Unassembled WGS sequence"/>
</dbReference>
<comment type="caution">
    <text evidence="12">The sequence shown here is derived from an EMBL/GenBank/DDBJ whole genome shotgun (WGS) entry which is preliminary data.</text>
</comment>
<name>A0ABD3MQR1_9STRA</name>
<keyword evidence="4" id="KW-0677">Repeat</keyword>
<dbReference type="Gene3D" id="3.40.50.300">
    <property type="entry name" value="P-loop containing nucleotide triphosphate hydrolases"/>
    <property type="match status" value="2"/>
</dbReference>
<dbReference type="CDD" id="cd18580">
    <property type="entry name" value="ABC_6TM_ABCC_D2"/>
    <property type="match status" value="1"/>
</dbReference>